<dbReference type="InterPro" id="IPR001650">
    <property type="entry name" value="Helicase_C-like"/>
</dbReference>
<dbReference type="Pfam" id="PF13091">
    <property type="entry name" value="PLDc_2"/>
    <property type="match status" value="1"/>
</dbReference>
<name>A0A0N7MVR7_9BACT</name>
<dbReference type="Gene3D" id="3.40.50.300">
    <property type="entry name" value="P-loop containing nucleotide triphosphate hydrolases"/>
    <property type="match status" value="2"/>
</dbReference>
<dbReference type="SMART" id="SM00487">
    <property type="entry name" value="DEXDc"/>
    <property type="match status" value="1"/>
</dbReference>
<dbReference type="OrthoDB" id="9814088at2"/>
<dbReference type="GO" id="GO:0005524">
    <property type="term" value="F:ATP binding"/>
    <property type="evidence" value="ECO:0007669"/>
    <property type="project" value="InterPro"/>
</dbReference>
<proteinExistence type="predicted"/>
<evidence type="ECO:0000256" key="1">
    <source>
        <dbReference type="ARBA" id="ARBA00022801"/>
    </source>
</evidence>
<dbReference type="GO" id="GO:0016787">
    <property type="term" value="F:hydrolase activity"/>
    <property type="evidence" value="ECO:0007669"/>
    <property type="project" value="UniProtKB-KW"/>
</dbReference>
<dbReference type="PROSITE" id="PS51192">
    <property type="entry name" value="HELICASE_ATP_BIND_1"/>
    <property type="match status" value="1"/>
</dbReference>
<dbReference type="InterPro" id="IPR025202">
    <property type="entry name" value="PLD-like_dom"/>
</dbReference>
<evidence type="ECO:0000259" key="2">
    <source>
        <dbReference type="PROSITE" id="PS51192"/>
    </source>
</evidence>
<protein>
    <submittedName>
        <fullName evidence="4">SNF2 family N-terminal domain-containing protein</fullName>
    </submittedName>
</protein>
<dbReference type="InterPro" id="IPR049730">
    <property type="entry name" value="SNF2/RAD54-like_C"/>
</dbReference>
<sequence>MSKRDSFDLTFITNENGKTLKDRFIELIKDCQTFDCIVAYFKVTGFYQIYKALENTQKMRILVGIGTDKETFDLIESTRENNLFSHPETKEQISKIIQEEFEFSEDKKESEEGVLKFIEWIKHGKIEIRAYPNKHLHAKVYIMTFKEGDRDVGRVITGSSNFTYSGLVDNLEFNVELKNRADYEFAKQKFEELWEKSVDISKKYVETINEKTYINSSITPYELYLKFLYEYFKDELSRHDKVYLKYLPSNFKRLEYQEQAVLNAKKTLEEYGGVFLSDVVGLGKTYIAAMLVNQLDDGRTIVIAPPSLLNKNNPGSWPNVFDEFRINAEFISIGKLEDAQRYIEKYENTDYPVKNIVIDEAHRFRNELTISYEKLAQICRGKRVILVSATPYNNSPKDIISLLKLFQNPRKSTIPGLPDLEGFFTKLQNQIETNRHEDYNVFLETTKRVARLIRERVLKYLMVRRTRKEIEKYFADDLRKNNIKFPEVEDPKPFYYELNEQEDEIFMETVKLLTRKLTYARYMPLLYLEKPITPLIEQSQRNMGGFMKVLLVKRLESSFYAFKNSIERFIRSYELFIRAYKENQSVYISKDYINKIFELLERGDDAEIQRLIDEGKAEKYNASDFREDFIKDLENDFETLKRIKEMWDSINRDPKLEKLLYELEKNPILKDKKIVIFTESKETAEYLTENINKKFGRISLLFHGSSPESVKDEVIENFDARARNKKDDYRILVSTEVLSEGVNLHRSNVVINYDIPWNPTRLMQRVGRINRIDTPHDRIYTFNFFPTKQADSEIELTKIARSKITAFLTLLGADSAILTEGEPVASHELFDKLLSKKTILQDEEEESELKYLKIIEDIRDNNPKLFEKIERLPKKARSSKLFKDEYKNYDINPASLLTFFRKGKLMKFFLSDKERTVELDFLTAAKILESQPDEERENLPLDEYYELLDKNKTQFYNSTIDELGELQGKKGRSTEKELIKILKALLKLENLTEDQEDYLKSVISQLEKGAIPKKTAQRIMREIQKLKEPKRINENPYEVIAVLKKSIDPLFLRGHLAEFYSEYEQKREVILSLYLK</sequence>
<gene>
    <name evidence="4" type="ORF">JGI23_00144</name>
</gene>
<dbReference type="InterPro" id="IPR000330">
    <property type="entry name" value="SNF2_N"/>
</dbReference>
<dbReference type="SUPFAM" id="SSF56024">
    <property type="entry name" value="Phospholipase D/nuclease"/>
    <property type="match status" value="1"/>
</dbReference>
<dbReference type="AlphaFoldDB" id="A0A0N7MVR7"/>
<feature type="domain" description="Helicase ATP-binding" evidence="2">
    <location>
        <begin position="265"/>
        <end position="409"/>
    </location>
</feature>
<keyword evidence="5" id="KW-1185">Reference proteome</keyword>
<dbReference type="CDD" id="cd18793">
    <property type="entry name" value="SF2_C_SNF"/>
    <property type="match status" value="1"/>
</dbReference>
<evidence type="ECO:0000259" key="3">
    <source>
        <dbReference type="PROSITE" id="PS51194"/>
    </source>
</evidence>
<accession>A0A0N7MVR7</accession>
<dbReference type="Proteomes" id="UP000199197">
    <property type="component" value="Unassembled WGS sequence"/>
</dbReference>
<evidence type="ECO:0000313" key="5">
    <source>
        <dbReference type="Proteomes" id="UP000199197"/>
    </source>
</evidence>
<dbReference type="RefSeq" id="WP_092346935.1">
    <property type="nucleotide sequence ID" value="NZ_CZVW01000002.1"/>
</dbReference>
<dbReference type="EMBL" id="CZVW01000002">
    <property type="protein sequence ID" value="CUS96595.1"/>
    <property type="molecule type" value="Genomic_DNA"/>
</dbReference>
<dbReference type="PROSITE" id="PS51194">
    <property type="entry name" value="HELICASE_CTER"/>
    <property type="match status" value="1"/>
</dbReference>
<evidence type="ECO:0000313" key="4">
    <source>
        <dbReference type="EMBL" id="CUS96595.1"/>
    </source>
</evidence>
<dbReference type="Pfam" id="PF00271">
    <property type="entry name" value="Helicase_C"/>
    <property type="match status" value="1"/>
</dbReference>
<dbReference type="Gene3D" id="3.30.870.10">
    <property type="entry name" value="Endonuclease Chain A"/>
    <property type="match status" value="1"/>
</dbReference>
<dbReference type="InterPro" id="IPR027417">
    <property type="entry name" value="P-loop_NTPase"/>
</dbReference>
<dbReference type="PANTHER" id="PTHR45766">
    <property type="entry name" value="DNA ANNEALING HELICASE AND ENDONUCLEASE ZRANB3 FAMILY MEMBER"/>
    <property type="match status" value="1"/>
</dbReference>
<dbReference type="CDD" id="cd09178">
    <property type="entry name" value="PLDc_N_Snf2_like"/>
    <property type="match status" value="1"/>
</dbReference>
<reference evidence="5" key="1">
    <citation type="submission" date="2015-11" db="EMBL/GenBank/DDBJ databases">
        <authorList>
            <person name="Varghese N."/>
        </authorList>
    </citation>
    <scope>NUCLEOTIDE SEQUENCE [LARGE SCALE GENOMIC DNA]</scope>
    <source>
        <strain evidence="5">JGI-23</strain>
    </source>
</reference>
<dbReference type="SMART" id="SM00490">
    <property type="entry name" value="HELICc"/>
    <property type="match status" value="1"/>
</dbReference>
<dbReference type="Pfam" id="PF00176">
    <property type="entry name" value="SNF2-rel_dom"/>
    <property type="match status" value="1"/>
</dbReference>
<feature type="domain" description="Helicase C-terminal" evidence="3">
    <location>
        <begin position="655"/>
        <end position="815"/>
    </location>
</feature>
<keyword evidence="1" id="KW-0378">Hydrolase</keyword>
<dbReference type="SUPFAM" id="SSF52540">
    <property type="entry name" value="P-loop containing nucleoside triphosphate hydrolases"/>
    <property type="match status" value="2"/>
</dbReference>
<dbReference type="PANTHER" id="PTHR45766:SF6">
    <property type="entry name" value="SWI_SNF-RELATED MATRIX-ASSOCIATED ACTIN-DEPENDENT REGULATOR OF CHROMATIN SUBFAMILY A-LIKE PROTEIN 1"/>
    <property type="match status" value="1"/>
</dbReference>
<dbReference type="InterPro" id="IPR014001">
    <property type="entry name" value="Helicase_ATP-bd"/>
</dbReference>
<organism evidence="4 5">
    <name type="scientific">Candidatus Chryseopegocella kryptomonas</name>
    <dbReference type="NCBI Taxonomy" id="1633643"/>
    <lineage>
        <taxon>Bacteria</taxon>
        <taxon>Pseudomonadati</taxon>
        <taxon>Candidatus Kryptoniota</taxon>
        <taxon>Candidatus Chryseopegocella</taxon>
    </lineage>
</organism>